<accession>A0A0W0VZP8</accession>
<dbReference type="AlphaFoldDB" id="A0A0W0VZP8"/>
<reference evidence="1 2" key="1">
    <citation type="submission" date="2015-11" db="EMBL/GenBank/DDBJ databases">
        <title>Genomic analysis of 38 Legionella species identifies large and diverse effector repertoires.</title>
        <authorList>
            <person name="Burstein D."/>
            <person name="Amaro F."/>
            <person name="Zusman T."/>
            <person name="Lifshitz Z."/>
            <person name="Cohen O."/>
            <person name="Gilbert J.A."/>
            <person name="Pupko T."/>
            <person name="Shuman H.A."/>
            <person name="Segal G."/>
        </authorList>
    </citation>
    <scope>NUCLEOTIDE SEQUENCE [LARGE SCALE GENOMIC DNA]</scope>
    <source>
        <strain evidence="1 2">ATCC 49751</strain>
    </source>
</reference>
<protein>
    <recommendedName>
        <fullName evidence="3">HNH nuclease domain-containing protein</fullName>
    </recommendedName>
</protein>
<name>A0A0W0VZP8_9GAMM</name>
<dbReference type="PATRIC" id="fig|45067.4.peg.198"/>
<comment type="caution">
    <text evidence="1">The sequence shown here is derived from an EMBL/GenBank/DDBJ whole genome shotgun (WGS) entry which is preliminary data.</text>
</comment>
<sequence length="272" mass="31837">MGAELVKEFKFDTGISLLGEDFIKRLDGDGVEIESLDEIDLFRHDKTLACKGQRVLIYIRDVNIYGEDRELPKYHISSCRTLVDMWRKKRSERYVIQNREDGVFQVRITKDGQTKVRHEKLNVCRNCLTNLNWQDYSEREKSHKNRIVADFLIAEFFKKFPKSLLSVTPSYDADTAPLNEYPSNWPEISKNAKKKAGYQCQNKSCQIYLAGAHVQYLHVHHIDGQKNNNKKYNLKVLCVKCHANEPSHGHMKSTRDYKQFLSLYAQIKKNKF</sequence>
<proteinExistence type="predicted"/>
<gene>
    <name evidence="1" type="ORF">Llan_0188</name>
</gene>
<dbReference type="Proteomes" id="UP000054869">
    <property type="component" value="Unassembled WGS sequence"/>
</dbReference>
<dbReference type="EMBL" id="LNYI01000004">
    <property type="protein sequence ID" value="KTD25442.1"/>
    <property type="molecule type" value="Genomic_DNA"/>
</dbReference>
<evidence type="ECO:0008006" key="3">
    <source>
        <dbReference type="Google" id="ProtNLM"/>
    </source>
</evidence>
<dbReference type="eggNOG" id="COG1403">
    <property type="taxonomic scope" value="Bacteria"/>
</dbReference>
<dbReference type="STRING" id="45067.Llan_0188"/>
<evidence type="ECO:0000313" key="1">
    <source>
        <dbReference type="EMBL" id="KTD25442.1"/>
    </source>
</evidence>
<evidence type="ECO:0000313" key="2">
    <source>
        <dbReference type="Proteomes" id="UP000054869"/>
    </source>
</evidence>
<organism evidence="1 2">
    <name type="scientific">Legionella lansingensis</name>
    <dbReference type="NCBI Taxonomy" id="45067"/>
    <lineage>
        <taxon>Bacteria</taxon>
        <taxon>Pseudomonadati</taxon>
        <taxon>Pseudomonadota</taxon>
        <taxon>Gammaproteobacteria</taxon>
        <taxon>Legionellales</taxon>
        <taxon>Legionellaceae</taxon>
        <taxon>Legionella</taxon>
    </lineage>
</organism>
<keyword evidence="2" id="KW-1185">Reference proteome</keyword>